<dbReference type="SMART" id="SM00239">
    <property type="entry name" value="C2"/>
    <property type="match status" value="2"/>
</dbReference>
<dbReference type="InterPro" id="IPR013083">
    <property type="entry name" value="Znf_RING/FYVE/PHD"/>
</dbReference>
<dbReference type="PANTHER" id="PTHR45729">
    <property type="entry name" value="RABPHILIN, ISOFORM A"/>
    <property type="match status" value="1"/>
</dbReference>
<sequence>MSDAMFGSGADHWVCPSDRQLALRAKLQTGWSVHTFRTERQRRSQTLDARELDIIVGVIQRAEQLDQAEQRRIGRLVERLENMRRSAVGNGLSQCLLCGEFLGLLGTSSVLCQDCSKKVCTKCGIETACSQKRTQWLCKICSEQREVSSISVLSNTRQSFPLTATLGTLDFSLLYDQENNALHCTINKAKGLKPMDHNGLSDPYVKVHLLPGASKANKLRTKTLRNTLNPVWSETLTYYGITDEDMVRKTLRISVCDEDKFRHNEFIGETRIPLKKLKPNQTKNFNNCLEKQLPVSLLGGVGMSPQSGNDKSLEERGRIMISLKYNSQKCGLVVGIIRCAHLAAMDANGFSDPYVKTYLKPDENKKSKHKTAVKKKTLNPEFNEEFFYEIKYADLSKKTLEVTVWDYDIGKSNDFIGGVSLGINASGERLKHWFDCLKNKDKKIERWHTLTNELPGSGYSD</sequence>
<proteinExistence type="predicted"/>
<dbReference type="Gene3D" id="3.30.40.10">
    <property type="entry name" value="Zinc/RING finger domain, C3HC4 (zinc finger)"/>
    <property type="match status" value="1"/>
</dbReference>
<dbReference type="InterPro" id="IPR011011">
    <property type="entry name" value="Znf_FYVE_PHD"/>
</dbReference>
<evidence type="ECO:0000259" key="10">
    <source>
        <dbReference type="PROSITE" id="PS50004"/>
    </source>
</evidence>
<evidence type="ECO:0000256" key="7">
    <source>
        <dbReference type="ARBA" id="ARBA00023018"/>
    </source>
</evidence>
<feature type="domain" description="RabBD" evidence="12">
    <location>
        <begin position="41"/>
        <end position="140"/>
    </location>
</feature>
<dbReference type="GO" id="GO:0030658">
    <property type="term" value="C:transport vesicle membrane"/>
    <property type="evidence" value="ECO:0007669"/>
    <property type="project" value="UniProtKB-SubCell"/>
</dbReference>
<dbReference type="InterPro" id="IPR000008">
    <property type="entry name" value="C2_dom"/>
</dbReference>
<dbReference type="InterPro" id="IPR001565">
    <property type="entry name" value="Synaptotagmin"/>
</dbReference>
<keyword evidence="14" id="KW-1185">Reference proteome</keyword>
<evidence type="ECO:0000256" key="5">
    <source>
        <dbReference type="ARBA" id="ARBA00022833"/>
    </source>
</evidence>
<dbReference type="GO" id="GO:0017158">
    <property type="term" value="P:regulation of calcium ion-dependent exocytosis"/>
    <property type="evidence" value="ECO:0007669"/>
    <property type="project" value="TreeGrafter"/>
</dbReference>
<keyword evidence="4 9" id="KW-0863">Zinc-finger</keyword>
<feature type="domain" description="C2" evidence="10">
    <location>
        <begin position="165"/>
        <end position="287"/>
    </location>
</feature>
<dbReference type="SUPFAM" id="SSF49562">
    <property type="entry name" value="C2 domain (Calcium/lipid-binding domain, CaLB)"/>
    <property type="match status" value="2"/>
</dbReference>
<evidence type="ECO:0000256" key="4">
    <source>
        <dbReference type="ARBA" id="ARBA00022771"/>
    </source>
</evidence>
<dbReference type="SUPFAM" id="SSF57903">
    <property type="entry name" value="FYVE/PHD zinc finger"/>
    <property type="match status" value="1"/>
</dbReference>
<evidence type="ECO:0000256" key="9">
    <source>
        <dbReference type="PROSITE-ProRule" id="PRU00091"/>
    </source>
</evidence>
<dbReference type="Pfam" id="PF00168">
    <property type="entry name" value="C2"/>
    <property type="match status" value="2"/>
</dbReference>
<evidence type="ECO:0000256" key="6">
    <source>
        <dbReference type="ARBA" id="ARBA00022837"/>
    </source>
</evidence>
<dbReference type="PRINTS" id="PR00399">
    <property type="entry name" value="SYNAPTOTAGMN"/>
</dbReference>
<keyword evidence="6" id="KW-0106">Calcium</keyword>
<dbReference type="InterPro" id="IPR041282">
    <property type="entry name" value="FYVE_2"/>
</dbReference>
<dbReference type="InterPro" id="IPR041857">
    <property type="entry name" value="Noc2_FYVE"/>
</dbReference>
<keyword evidence="3" id="KW-0677">Repeat</keyword>
<dbReference type="InterPro" id="IPR035892">
    <property type="entry name" value="C2_domain_sf"/>
</dbReference>
<dbReference type="CDD" id="cd08384">
    <property type="entry name" value="C2B_Rabphilin_Doc2"/>
    <property type="match status" value="1"/>
</dbReference>
<evidence type="ECO:0000256" key="1">
    <source>
        <dbReference type="ARBA" id="ARBA00004250"/>
    </source>
</evidence>
<accession>A0A8C9QYC2</accession>
<dbReference type="InterPro" id="IPR047022">
    <property type="entry name" value="Rabphilin_Doc2_C2A"/>
</dbReference>
<dbReference type="FunFam" id="2.60.40.150:FF:000023">
    <property type="entry name" value="Double C2-like domain-containing protein"/>
    <property type="match status" value="1"/>
</dbReference>
<dbReference type="FunFam" id="2.60.40.150:FF:000032">
    <property type="entry name" value="Double c2-like domain-containing"/>
    <property type="match status" value="1"/>
</dbReference>
<dbReference type="GO" id="GO:0006887">
    <property type="term" value="P:exocytosis"/>
    <property type="evidence" value="ECO:0007669"/>
    <property type="project" value="TreeGrafter"/>
</dbReference>
<dbReference type="Proteomes" id="UP000694397">
    <property type="component" value="Chromosome 25"/>
</dbReference>
<dbReference type="GO" id="GO:0061669">
    <property type="term" value="P:spontaneous neurotransmitter secretion"/>
    <property type="evidence" value="ECO:0007669"/>
    <property type="project" value="TreeGrafter"/>
</dbReference>
<organism evidence="13 14">
    <name type="scientific">Scleropages formosus</name>
    <name type="common">Asian bonytongue</name>
    <name type="synonym">Osteoglossum formosum</name>
    <dbReference type="NCBI Taxonomy" id="113540"/>
    <lineage>
        <taxon>Eukaryota</taxon>
        <taxon>Metazoa</taxon>
        <taxon>Chordata</taxon>
        <taxon>Craniata</taxon>
        <taxon>Vertebrata</taxon>
        <taxon>Euteleostomi</taxon>
        <taxon>Actinopterygii</taxon>
        <taxon>Neopterygii</taxon>
        <taxon>Teleostei</taxon>
        <taxon>Osteoglossocephala</taxon>
        <taxon>Osteoglossomorpha</taxon>
        <taxon>Osteoglossiformes</taxon>
        <taxon>Osteoglossidae</taxon>
        <taxon>Scleropages</taxon>
    </lineage>
</organism>
<reference evidence="13" key="3">
    <citation type="submission" date="2025-09" db="UniProtKB">
        <authorList>
            <consortium name="Ensembl"/>
        </authorList>
    </citation>
    <scope>IDENTIFICATION</scope>
</reference>
<evidence type="ECO:0000259" key="12">
    <source>
        <dbReference type="PROSITE" id="PS50916"/>
    </source>
</evidence>
<keyword evidence="2" id="KW-0479">Metal-binding</keyword>
<dbReference type="PRINTS" id="PR00360">
    <property type="entry name" value="C2DOMAIN"/>
</dbReference>
<keyword evidence="7" id="KW-0770">Synapse</keyword>
<dbReference type="PROSITE" id="PS50178">
    <property type="entry name" value="ZF_FYVE"/>
    <property type="match status" value="1"/>
</dbReference>
<dbReference type="InterPro" id="IPR010911">
    <property type="entry name" value="Rab_BD"/>
</dbReference>
<reference evidence="13" key="2">
    <citation type="submission" date="2025-08" db="UniProtKB">
        <authorList>
            <consortium name="Ensembl"/>
        </authorList>
    </citation>
    <scope>IDENTIFICATION</scope>
</reference>
<name>A0A8C9QYC2_SCLFO</name>
<evidence type="ECO:0000256" key="3">
    <source>
        <dbReference type="ARBA" id="ARBA00022737"/>
    </source>
</evidence>
<dbReference type="InterPro" id="IPR017455">
    <property type="entry name" value="Znf_FYVE-rel"/>
</dbReference>
<dbReference type="GO" id="GO:0006886">
    <property type="term" value="P:intracellular protein transport"/>
    <property type="evidence" value="ECO:0007669"/>
    <property type="project" value="InterPro"/>
</dbReference>
<dbReference type="Gene3D" id="2.60.40.150">
    <property type="entry name" value="C2 domain"/>
    <property type="match status" value="2"/>
</dbReference>
<dbReference type="AlphaFoldDB" id="A0A8C9QYC2"/>
<evidence type="ECO:0000259" key="11">
    <source>
        <dbReference type="PROSITE" id="PS50178"/>
    </source>
</evidence>
<dbReference type="GO" id="GO:0098793">
    <property type="term" value="C:presynapse"/>
    <property type="evidence" value="ECO:0007669"/>
    <property type="project" value="GOC"/>
</dbReference>
<evidence type="ECO:0000256" key="8">
    <source>
        <dbReference type="ARBA" id="ARBA00034103"/>
    </source>
</evidence>
<feature type="domain" description="C2" evidence="10">
    <location>
        <begin position="315"/>
        <end position="448"/>
    </location>
</feature>
<dbReference type="PROSITE" id="PS50004">
    <property type="entry name" value="C2"/>
    <property type="match status" value="2"/>
</dbReference>
<comment type="subcellular location">
    <subcellularLocation>
        <location evidence="1">Cytoplasmic vesicle</location>
        <location evidence="1">Secretory vesicle membrane</location>
    </subcellularLocation>
    <subcellularLocation>
        <location evidence="8">Synapse</location>
    </subcellularLocation>
</comment>
<evidence type="ECO:0000313" key="13">
    <source>
        <dbReference type="Ensembl" id="ENSSFOP00015004969.2"/>
    </source>
</evidence>
<dbReference type="Pfam" id="PF02318">
    <property type="entry name" value="FYVE_2"/>
    <property type="match status" value="1"/>
</dbReference>
<keyword evidence="5" id="KW-0862">Zinc</keyword>
<dbReference type="GO" id="GO:0031267">
    <property type="term" value="F:small GTPase binding"/>
    <property type="evidence" value="ECO:0007669"/>
    <property type="project" value="InterPro"/>
</dbReference>
<dbReference type="GO" id="GO:0008270">
    <property type="term" value="F:zinc ion binding"/>
    <property type="evidence" value="ECO:0007669"/>
    <property type="project" value="UniProtKB-KW"/>
</dbReference>
<dbReference type="CDD" id="cd04035">
    <property type="entry name" value="C2A_Rabphilin_Doc2"/>
    <property type="match status" value="1"/>
</dbReference>
<dbReference type="PROSITE" id="PS50916">
    <property type="entry name" value="RABBD"/>
    <property type="match status" value="1"/>
</dbReference>
<protein>
    <submittedName>
        <fullName evidence="13">Double C2 domain beta</fullName>
    </submittedName>
</protein>
<evidence type="ECO:0000313" key="14">
    <source>
        <dbReference type="Proteomes" id="UP000694397"/>
    </source>
</evidence>
<dbReference type="CDD" id="cd15763">
    <property type="entry name" value="FYVE_RPH3L"/>
    <property type="match status" value="1"/>
</dbReference>
<dbReference type="GeneTree" id="ENSGT00940000156758"/>
<reference evidence="13 14" key="1">
    <citation type="submission" date="2019-04" db="EMBL/GenBank/DDBJ databases">
        <authorList>
            <consortium name="Wellcome Sanger Institute Data Sharing"/>
        </authorList>
    </citation>
    <scope>NUCLEOTIDE SEQUENCE [LARGE SCALE GENOMIC DNA]</scope>
</reference>
<dbReference type="PANTHER" id="PTHR45729:SF9">
    <property type="entry name" value="DOUBLE C2-LIKE DOMAIN-CONTAINING PROTEIN BETA"/>
    <property type="match status" value="1"/>
</dbReference>
<dbReference type="Ensembl" id="ENSSFOT00015005048.2">
    <property type="protein sequence ID" value="ENSSFOP00015004969.2"/>
    <property type="gene ID" value="ENSSFOG00015003225.2"/>
</dbReference>
<evidence type="ECO:0000256" key="2">
    <source>
        <dbReference type="ARBA" id="ARBA00022723"/>
    </source>
</evidence>
<feature type="domain" description="FYVE-type" evidence="11">
    <location>
        <begin position="89"/>
        <end position="146"/>
    </location>
</feature>
<dbReference type="InterPro" id="IPR043566">
    <property type="entry name" value="Rabphilin/DOC2/Noc2"/>
</dbReference>
<gene>
    <name evidence="13" type="primary">DOC2B</name>
</gene>